<sequence>MLPVIPLNFLAIGVSVLATMVIGFLWYGPIFGKIWVKEMGLENMEPNTKQMMKSMALGIVGAFLTAYVLAHSIFVWKPSSWHLEGDGPAWQYGAYGAFYVWLGFFVPLLFNSIAWEGKSWRLFFVNASHNLVSLMVTGIILAVWPG</sequence>
<keyword evidence="1" id="KW-1133">Transmembrane helix</keyword>
<keyword evidence="1" id="KW-0812">Transmembrane</keyword>
<reference evidence="2 3" key="1">
    <citation type="submission" date="2024-09" db="EMBL/GenBank/DDBJ databases">
        <title>Taxonomic and Genotyping Characterization of Leptospira Strains isolated from Multiple Sources in Colombia highlights the importance of intermediate species.</title>
        <authorList>
            <person name="Torres Higuera L."/>
            <person name="Rojas Tapias D."/>
            <person name="Jimenez Velasquez S."/>
            <person name="Renjifo Ibanez C."/>
        </authorList>
    </citation>
    <scope>NUCLEOTIDE SEQUENCE [LARGE SCALE GENOMIC DNA]</scope>
    <source>
        <strain evidence="2 3">Lep080</strain>
    </source>
</reference>
<gene>
    <name evidence="2" type="ORF">ACE5IX_03545</name>
</gene>
<feature type="transmembrane region" description="Helical" evidence="1">
    <location>
        <begin position="122"/>
        <end position="144"/>
    </location>
</feature>
<name>A0ABV5BMC1_9LEPT</name>
<feature type="transmembrane region" description="Helical" evidence="1">
    <location>
        <begin position="12"/>
        <end position="36"/>
    </location>
</feature>
<evidence type="ECO:0000313" key="2">
    <source>
        <dbReference type="EMBL" id="MFB5735564.1"/>
    </source>
</evidence>
<evidence type="ECO:0000256" key="1">
    <source>
        <dbReference type="SAM" id="Phobius"/>
    </source>
</evidence>
<evidence type="ECO:0000313" key="3">
    <source>
        <dbReference type="Proteomes" id="UP001580391"/>
    </source>
</evidence>
<dbReference type="EMBL" id="JBHILJ010000001">
    <property type="protein sequence ID" value="MFB5735564.1"/>
    <property type="molecule type" value="Genomic_DNA"/>
</dbReference>
<organism evidence="2 3">
    <name type="scientific">Leptospira wolffii</name>
    <dbReference type="NCBI Taxonomy" id="409998"/>
    <lineage>
        <taxon>Bacteria</taxon>
        <taxon>Pseudomonadati</taxon>
        <taxon>Spirochaetota</taxon>
        <taxon>Spirochaetia</taxon>
        <taxon>Leptospirales</taxon>
        <taxon>Leptospiraceae</taxon>
        <taxon>Leptospira</taxon>
    </lineage>
</organism>
<proteinExistence type="predicted"/>
<protein>
    <submittedName>
        <fullName evidence="2">DUF1761 domain-containing protein</fullName>
    </submittedName>
</protein>
<keyword evidence="1" id="KW-0472">Membrane</keyword>
<comment type="caution">
    <text evidence="2">The sequence shown here is derived from an EMBL/GenBank/DDBJ whole genome shotgun (WGS) entry which is preliminary data.</text>
</comment>
<dbReference type="RefSeq" id="WP_016547265.1">
    <property type="nucleotide sequence ID" value="NZ_JBHILI010000001.1"/>
</dbReference>
<feature type="transmembrane region" description="Helical" evidence="1">
    <location>
        <begin position="89"/>
        <end position="110"/>
    </location>
</feature>
<dbReference type="Pfam" id="PF08570">
    <property type="entry name" value="DUF1761"/>
    <property type="match status" value="1"/>
</dbReference>
<feature type="transmembrane region" description="Helical" evidence="1">
    <location>
        <begin position="56"/>
        <end position="77"/>
    </location>
</feature>
<accession>A0ABV5BMC1</accession>
<keyword evidence="3" id="KW-1185">Reference proteome</keyword>
<dbReference type="InterPro" id="IPR013879">
    <property type="entry name" value="DUF1761"/>
</dbReference>
<dbReference type="Proteomes" id="UP001580391">
    <property type="component" value="Unassembled WGS sequence"/>
</dbReference>